<gene>
    <name evidence="1" type="ORF">E8E12_007874</name>
</gene>
<organism evidence="1 2">
    <name type="scientific">Didymella heteroderae</name>
    <dbReference type="NCBI Taxonomy" id="1769908"/>
    <lineage>
        <taxon>Eukaryota</taxon>
        <taxon>Fungi</taxon>
        <taxon>Dikarya</taxon>
        <taxon>Ascomycota</taxon>
        <taxon>Pezizomycotina</taxon>
        <taxon>Dothideomycetes</taxon>
        <taxon>Pleosporomycetidae</taxon>
        <taxon>Pleosporales</taxon>
        <taxon>Pleosporineae</taxon>
        <taxon>Didymellaceae</taxon>
        <taxon>Didymella</taxon>
    </lineage>
</organism>
<name>A0A9P4X138_9PLEO</name>
<keyword evidence="2" id="KW-1185">Reference proteome</keyword>
<dbReference type="Proteomes" id="UP000758155">
    <property type="component" value="Unassembled WGS sequence"/>
</dbReference>
<proteinExistence type="predicted"/>
<dbReference type="AlphaFoldDB" id="A0A9P4X138"/>
<evidence type="ECO:0000313" key="2">
    <source>
        <dbReference type="Proteomes" id="UP000758155"/>
    </source>
</evidence>
<evidence type="ECO:0008006" key="3">
    <source>
        <dbReference type="Google" id="ProtNLM"/>
    </source>
</evidence>
<sequence>MVDSIVHYSKIGDGLPCPTVQIIVGNASEHQNDDSAMETIQRVDTKASQTRTFVIHKNLLIAKSVFFAKALSKHGIGSPSSTGSKTATWIEETLESCVCMKMVQIYSLVTYHCFTLSSPAEPSIRIMEAIQALKRTR</sequence>
<comment type="caution">
    <text evidence="1">The sequence shown here is derived from an EMBL/GenBank/DDBJ whole genome shotgun (WGS) entry which is preliminary data.</text>
</comment>
<dbReference type="EMBL" id="SWKV01000002">
    <property type="protein sequence ID" value="KAF3047467.1"/>
    <property type="molecule type" value="Genomic_DNA"/>
</dbReference>
<reference evidence="1" key="1">
    <citation type="submission" date="2019-04" db="EMBL/GenBank/DDBJ databases">
        <title>Sequencing of skin fungus with MAO and IRED activity.</title>
        <authorList>
            <person name="Marsaioli A.J."/>
            <person name="Bonatto J.M.C."/>
            <person name="Reis Junior O."/>
        </authorList>
    </citation>
    <scope>NUCLEOTIDE SEQUENCE</scope>
    <source>
        <strain evidence="1">28M1</strain>
    </source>
</reference>
<evidence type="ECO:0000313" key="1">
    <source>
        <dbReference type="EMBL" id="KAF3047467.1"/>
    </source>
</evidence>
<protein>
    <recommendedName>
        <fullName evidence="3">BTB domain-containing protein</fullName>
    </recommendedName>
</protein>
<accession>A0A9P4X138</accession>